<gene>
    <name evidence="2" type="ORF">SAMN05421734_103122</name>
</gene>
<dbReference type="PANTHER" id="PTHR30015:SF7">
    <property type="entry name" value="TYPE IV METHYL-DIRECTED RESTRICTION ENZYME ECOKMRR"/>
    <property type="match status" value="1"/>
</dbReference>
<name>A0A1G6HM75_9BACI</name>
<dbReference type="OrthoDB" id="2964928at2"/>
<dbReference type="GO" id="GO:0009307">
    <property type="term" value="P:DNA restriction-modification system"/>
    <property type="evidence" value="ECO:0007669"/>
    <property type="project" value="InterPro"/>
</dbReference>
<sequence length="221" mass="25782">MNKKRRKSIIELSRMSVMFIALYFVLTNGANIYAIIVILIIPNLLAQIAHSMFDQKQTKRSNKKKRKKSTNKANVAVPTTRLSSDYEIMKMPLDKMSGAEFERLCYLYYKAKGYKPKETGKGADGGVDLLIYQRYHNDYEAVQVKHYQNSGNNITVKEIRELNSSKQNHGCVLARFITTSTYSKDALKQADQWRIKTHDREWVKNKIETWREKELQKTKYA</sequence>
<evidence type="ECO:0000313" key="3">
    <source>
        <dbReference type="Proteomes" id="UP000242949"/>
    </source>
</evidence>
<dbReference type="Gene3D" id="3.40.1350.10">
    <property type="match status" value="1"/>
</dbReference>
<dbReference type="Pfam" id="PF04471">
    <property type="entry name" value="Mrr_cat"/>
    <property type="match status" value="1"/>
</dbReference>
<organism evidence="2 3">
    <name type="scientific">Pelagirhabdus alkalitolerans</name>
    <dbReference type="NCBI Taxonomy" id="1612202"/>
    <lineage>
        <taxon>Bacteria</taxon>
        <taxon>Bacillati</taxon>
        <taxon>Bacillota</taxon>
        <taxon>Bacilli</taxon>
        <taxon>Bacillales</taxon>
        <taxon>Bacillaceae</taxon>
        <taxon>Pelagirhabdus</taxon>
    </lineage>
</organism>
<dbReference type="Proteomes" id="UP000242949">
    <property type="component" value="Unassembled WGS sequence"/>
</dbReference>
<dbReference type="AlphaFoldDB" id="A0A1G6HM75"/>
<dbReference type="InterPro" id="IPR011335">
    <property type="entry name" value="Restrct_endonuc-II-like"/>
</dbReference>
<dbReference type="GO" id="GO:0015666">
    <property type="term" value="F:restriction endodeoxyribonuclease activity"/>
    <property type="evidence" value="ECO:0007669"/>
    <property type="project" value="TreeGrafter"/>
</dbReference>
<dbReference type="InterPro" id="IPR011856">
    <property type="entry name" value="tRNA_endonuc-like_dom_sf"/>
</dbReference>
<dbReference type="EMBL" id="FMYI01000003">
    <property type="protein sequence ID" value="SDB95407.1"/>
    <property type="molecule type" value="Genomic_DNA"/>
</dbReference>
<dbReference type="SUPFAM" id="SSF52980">
    <property type="entry name" value="Restriction endonuclease-like"/>
    <property type="match status" value="1"/>
</dbReference>
<protein>
    <submittedName>
        <fullName evidence="2">Restriction system protein</fullName>
    </submittedName>
</protein>
<proteinExistence type="predicted"/>
<keyword evidence="3" id="KW-1185">Reference proteome</keyword>
<evidence type="ECO:0000259" key="1">
    <source>
        <dbReference type="Pfam" id="PF04471"/>
    </source>
</evidence>
<dbReference type="InterPro" id="IPR052906">
    <property type="entry name" value="Type_IV_Methyl-Rstrct_Enzyme"/>
</dbReference>
<dbReference type="STRING" id="1612202.SAMN05421734_103122"/>
<evidence type="ECO:0000313" key="2">
    <source>
        <dbReference type="EMBL" id="SDB95407.1"/>
    </source>
</evidence>
<accession>A0A1G6HM75</accession>
<feature type="domain" description="Restriction endonuclease type IV Mrr" evidence="1">
    <location>
        <begin position="93"/>
        <end position="201"/>
    </location>
</feature>
<dbReference type="PANTHER" id="PTHR30015">
    <property type="entry name" value="MRR RESTRICTION SYSTEM PROTEIN"/>
    <property type="match status" value="1"/>
</dbReference>
<dbReference type="RefSeq" id="WP_090794101.1">
    <property type="nucleotide sequence ID" value="NZ_FMYI01000003.1"/>
</dbReference>
<dbReference type="InterPro" id="IPR007560">
    <property type="entry name" value="Restrct_endonuc_IV_Mrr"/>
</dbReference>
<reference evidence="3" key="1">
    <citation type="submission" date="2016-09" db="EMBL/GenBank/DDBJ databases">
        <authorList>
            <person name="Varghese N."/>
            <person name="Submissions S."/>
        </authorList>
    </citation>
    <scope>NUCLEOTIDE SEQUENCE [LARGE SCALE GENOMIC DNA]</scope>
    <source>
        <strain evidence="3">S5</strain>
    </source>
</reference>
<dbReference type="GO" id="GO:0003677">
    <property type="term" value="F:DNA binding"/>
    <property type="evidence" value="ECO:0007669"/>
    <property type="project" value="InterPro"/>
</dbReference>